<keyword evidence="5" id="KW-1185">Reference proteome</keyword>
<evidence type="ECO:0000313" key="5">
    <source>
        <dbReference type="Proteomes" id="UP000252415"/>
    </source>
</evidence>
<evidence type="ECO:0000256" key="1">
    <source>
        <dbReference type="ARBA" id="ARBA00001946"/>
    </source>
</evidence>
<evidence type="ECO:0000256" key="3">
    <source>
        <dbReference type="ARBA" id="ARBA00022842"/>
    </source>
</evidence>
<reference evidence="4 5" key="1">
    <citation type="submission" date="2018-07" db="EMBL/GenBank/DDBJ databases">
        <title>Genomic Encyclopedia of Type Strains, Phase III (KMG-III): the genomes of soil and plant-associated and newly described type strains.</title>
        <authorList>
            <person name="Whitman W."/>
        </authorList>
    </citation>
    <scope>NUCLEOTIDE SEQUENCE [LARGE SCALE GENOMIC DNA]</scope>
    <source>
        <strain evidence="4 5">CECT 7506</strain>
    </source>
</reference>
<dbReference type="GO" id="GO:0016787">
    <property type="term" value="F:hydrolase activity"/>
    <property type="evidence" value="ECO:0007669"/>
    <property type="project" value="UniProtKB-KW"/>
</dbReference>
<dbReference type="NCBIfam" id="TIGR01549">
    <property type="entry name" value="HAD-SF-IA-v1"/>
    <property type="match status" value="1"/>
</dbReference>
<organism evidence="4 5">
    <name type="scientific">Paenibacillus prosopidis</name>
    <dbReference type="NCBI Taxonomy" id="630520"/>
    <lineage>
        <taxon>Bacteria</taxon>
        <taxon>Bacillati</taxon>
        <taxon>Bacillota</taxon>
        <taxon>Bacilli</taxon>
        <taxon>Bacillales</taxon>
        <taxon>Paenibacillaceae</taxon>
        <taxon>Paenibacillus</taxon>
    </lineage>
</organism>
<dbReference type="InterPro" id="IPR006439">
    <property type="entry name" value="HAD-SF_hydro_IA"/>
</dbReference>
<dbReference type="PANTHER" id="PTHR46470">
    <property type="entry name" value="N-ACYLNEURAMINATE-9-PHOSPHATASE"/>
    <property type="match status" value="1"/>
</dbReference>
<evidence type="ECO:0000256" key="2">
    <source>
        <dbReference type="ARBA" id="ARBA00022801"/>
    </source>
</evidence>
<dbReference type="Gene3D" id="3.40.50.1000">
    <property type="entry name" value="HAD superfamily/HAD-like"/>
    <property type="match status" value="1"/>
</dbReference>
<comment type="cofactor">
    <cofactor evidence="1">
        <name>Mg(2+)</name>
        <dbReference type="ChEBI" id="CHEBI:18420"/>
    </cofactor>
</comment>
<dbReference type="SFLD" id="SFLDG01129">
    <property type="entry name" value="C1.5:_HAD__Beta-PGM__Phosphata"/>
    <property type="match status" value="1"/>
</dbReference>
<dbReference type="SFLD" id="SFLDS00003">
    <property type="entry name" value="Haloacid_Dehalogenase"/>
    <property type="match status" value="1"/>
</dbReference>
<keyword evidence="2 4" id="KW-0378">Hydrolase</keyword>
<dbReference type="Proteomes" id="UP000252415">
    <property type="component" value="Unassembled WGS sequence"/>
</dbReference>
<dbReference type="SUPFAM" id="SSF56784">
    <property type="entry name" value="HAD-like"/>
    <property type="match status" value="1"/>
</dbReference>
<dbReference type="Gene3D" id="1.10.150.240">
    <property type="entry name" value="Putative phosphatase, domain 2"/>
    <property type="match status" value="1"/>
</dbReference>
<dbReference type="RefSeq" id="WP_245975943.1">
    <property type="nucleotide sequence ID" value="NZ_QPJD01000003.1"/>
</dbReference>
<comment type="caution">
    <text evidence="4">The sequence shown here is derived from an EMBL/GenBank/DDBJ whole genome shotgun (WGS) entry which is preliminary data.</text>
</comment>
<dbReference type="InterPro" id="IPR036412">
    <property type="entry name" value="HAD-like_sf"/>
</dbReference>
<dbReference type="PANTHER" id="PTHR46470:SF4">
    <property type="entry name" value="5-AMINO-6-(5-PHOSPHO-D-RIBITYLAMINO)URACIL PHOSPHATASE YIGB"/>
    <property type="match status" value="1"/>
</dbReference>
<dbReference type="InterPro" id="IPR051400">
    <property type="entry name" value="HAD-like_hydrolase"/>
</dbReference>
<dbReference type="EMBL" id="QPJD01000003">
    <property type="protein sequence ID" value="RCW50361.1"/>
    <property type="molecule type" value="Genomic_DNA"/>
</dbReference>
<dbReference type="InterPro" id="IPR023214">
    <property type="entry name" value="HAD_sf"/>
</dbReference>
<dbReference type="Pfam" id="PF00702">
    <property type="entry name" value="Hydrolase"/>
    <property type="match status" value="1"/>
</dbReference>
<dbReference type="InterPro" id="IPR023198">
    <property type="entry name" value="PGP-like_dom2"/>
</dbReference>
<accession>A0A368W4K3</accession>
<gene>
    <name evidence="4" type="ORF">DFP97_103382</name>
</gene>
<dbReference type="AlphaFoldDB" id="A0A368W4K3"/>
<sequence length="208" mass="23940">MEFNAIFLDFYGTLVHEDDDIIPIICEKVKSTAAQECALKDIGAFWWNEFSIMFKNSCGESFRTQRTLGIESLANTIRKFESNCDAEEIIQLQLEHWTKPKLYSDTKPFLQAFEGIPVYILSNIDSSYIQAAIKYHDIHVNDILTSEDVRSYKPRPELFLEALKRYRLNTDEVIHIGDSLISDVGGAQNVGIQAIWLNRLNKSNTRRN</sequence>
<protein>
    <submittedName>
        <fullName evidence="4">2-haloacid dehalogenase/putative hydrolase of the HAD superfamily</fullName>
    </submittedName>
</protein>
<dbReference type="GO" id="GO:0044281">
    <property type="term" value="P:small molecule metabolic process"/>
    <property type="evidence" value="ECO:0007669"/>
    <property type="project" value="UniProtKB-ARBA"/>
</dbReference>
<name>A0A368W4K3_9BACL</name>
<proteinExistence type="predicted"/>
<keyword evidence="3" id="KW-0460">Magnesium</keyword>
<evidence type="ECO:0000313" key="4">
    <source>
        <dbReference type="EMBL" id="RCW50361.1"/>
    </source>
</evidence>
<dbReference type="PRINTS" id="PR00413">
    <property type="entry name" value="HADHALOGNASE"/>
</dbReference>